<comment type="caution">
    <text evidence="1">The sequence shown here is derived from an EMBL/GenBank/DDBJ whole genome shotgun (WGS) entry which is preliminary data.</text>
</comment>
<proteinExistence type="predicted"/>
<evidence type="ECO:0000313" key="1">
    <source>
        <dbReference type="EMBL" id="GBN01048.1"/>
    </source>
</evidence>
<organism evidence="1 2">
    <name type="scientific">Araneus ventricosus</name>
    <name type="common">Orbweaver spider</name>
    <name type="synonym">Epeira ventricosa</name>
    <dbReference type="NCBI Taxonomy" id="182803"/>
    <lineage>
        <taxon>Eukaryota</taxon>
        <taxon>Metazoa</taxon>
        <taxon>Ecdysozoa</taxon>
        <taxon>Arthropoda</taxon>
        <taxon>Chelicerata</taxon>
        <taxon>Arachnida</taxon>
        <taxon>Araneae</taxon>
        <taxon>Araneomorphae</taxon>
        <taxon>Entelegynae</taxon>
        <taxon>Araneoidea</taxon>
        <taxon>Araneidae</taxon>
        <taxon>Araneus</taxon>
    </lineage>
</organism>
<name>A0A4Y2KFD9_ARAVE</name>
<gene>
    <name evidence="1" type="ORF">AVEN_261628_1</name>
</gene>
<keyword evidence="2" id="KW-1185">Reference proteome</keyword>
<dbReference type="EMBL" id="BGPR01004575">
    <property type="protein sequence ID" value="GBN01048.1"/>
    <property type="molecule type" value="Genomic_DNA"/>
</dbReference>
<dbReference type="Proteomes" id="UP000499080">
    <property type="component" value="Unassembled WGS sequence"/>
</dbReference>
<reference evidence="1 2" key="1">
    <citation type="journal article" date="2019" name="Sci. Rep.">
        <title>Orb-weaving spider Araneus ventricosus genome elucidates the spidroin gene catalogue.</title>
        <authorList>
            <person name="Kono N."/>
            <person name="Nakamura H."/>
            <person name="Ohtoshi R."/>
            <person name="Moran D.A.P."/>
            <person name="Shinohara A."/>
            <person name="Yoshida Y."/>
            <person name="Fujiwara M."/>
            <person name="Mori M."/>
            <person name="Tomita M."/>
            <person name="Arakawa K."/>
        </authorList>
    </citation>
    <scope>NUCLEOTIDE SEQUENCE [LARGE SCALE GENOMIC DNA]</scope>
</reference>
<sequence length="128" mass="14316">MGFVPLTTRWRYSHAATRRHRGQRSRKSVKIGKLSHEGDFTTVFSTREGDSESQVQQLTARDGQAQDYLCTVILSELLAACSPIAEDYLVEYSSSSSSGQMSSPSCSSSLFNSEIKTDVWHQMELVLF</sequence>
<dbReference type="AlphaFoldDB" id="A0A4Y2KFD9"/>
<protein>
    <submittedName>
        <fullName evidence="1">Uncharacterized protein</fullName>
    </submittedName>
</protein>
<evidence type="ECO:0000313" key="2">
    <source>
        <dbReference type="Proteomes" id="UP000499080"/>
    </source>
</evidence>
<accession>A0A4Y2KFD9</accession>